<dbReference type="OrthoDB" id="3344688at2759"/>
<evidence type="ECO:0000313" key="2">
    <source>
        <dbReference type="Proteomes" id="UP000308652"/>
    </source>
</evidence>
<dbReference type="Proteomes" id="UP000308652">
    <property type="component" value="Unassembled WGS sequence"/>
</dbReference>
<dbReference type="EMBL" id="ML213591">
    <property type="protein sequence ID" value="TFK43135.1"/>
    <property type="molecule type" value="Genomic_DNA"/>
</dbReference>
<evidence type="ECO:0000313" key="1">
    <source>
        <dbReference type="EMBL" id="TFK43135.1"/>
    </source>
</evidence>
<reference evidence="1 2" key="1">
    <citation type="journal article" date="2019" name="Nat. Ecol. Evol.">
        <title>Megaphylogeny resolves global patterns of mushroom evolution.</title>
        <authorList>
            <person name="Varga T."/>
            <person name="Krizsan K."/>
            <person name="Foldi C."/>
            <person name="Dima B."/>
            <person name="Sanchez-Garcia M."/>
            <person name="Sanchez-Ramirez S."/>
            <person name="Szollosi G.J."/>
            <person name="Szarkandi J.G."/>
            <person name="Papp V."/>
            <person name="Albert L."/>
            <person name="Andreopoulos W."/>
            <person name="Angelini C."/>
            <person name="Antonin V."/>
            <person name="Barry K.W."/>
            <person name="Bougher N.L."/>
            <person name="Buchanan P."/>
            <person name="Buyck B."/>
            <person name="Bense V."/>
            <person name="Catcheside P."/>
            <person name="Chovatia M."/>
            <person name="Cooper J."/>
            <person name="Damon W."/>
            <person name="Desjardin D."/>
            <person name="Finy P."/>
            <person name="Geml J."/>
            <person name="Haridas S."/>
            <person name="Hughes K."/>
            <person name="Justo A."/>
            <person name="Karasinski D."/>
            <person name="Kautmanova I."/>
            <person name="Kiss B."/>
            <person name="Kocsube S."/>
            <person name="Kotiranta H."/>
            <person name="LaButti K.M."/>
            <person name="Lechner B.E."/>
            <person name="Liimatainen K."/>
            <person name="Lipzen A."/>
            <person name="Lukacs Z."/>
            <person name="Mihaltcheva S."/>
            <person name="Morgado L.N."/>
            <person name="Niskanen T."/>
            <person name="Noordeloos M.E."/>
            <person name="Ohm R.A."/>
            <person name="Ortiz-Santana B."/>
            <person name="Ovrebo C."/>
            <person name="Racz N."/>
            <person name="Riley R."/>
            <person name="Savchenko A."/>
            <person name="Shiryaev A."/>
            <person name="Soop K."/>
            <person name="Spirin V."/>
            <person name="Szebenyi C."/>
            <person name="Tomsovsky M."/>
            <person name="Tulloss R.E."/>
            <person name="Uehling J."/>
            <person name="Grigoriev I.V."/>
            <person name="Vagvolgyi C."/>
            <person name="Papp T."/>
            <person name="Martin F.M."/>
            <person name="Miettinen O."/>
            <person name="Hibbett D.S."/>
            <person name="Nagy L.G."/>
        </authorList>
    </citation>
    <scope>NUCLEOTIDE SEQUENCE [LARGE SCALE GENOMIC DNA]</scope>
    <source>
        <strain evidence="1 2">CBS 166.37</strain>
    </source>
</reference>
<protein>
    <submittedName>
        <fullName evidence="1">Uncharacterized protein</fullName>
    </submittedName>
</protein>
<name>A0A5C3MEM5_9AGAR</name>
<keyword evidence="2" id="KW-1185">Reference proteome</keyword>
<gene>
    <name evidence="1" type="ORF">BDQ12DRAFT_718379</name>
</gene>
<dbReference type="AlphaFoldDB" id="A0A5C3MEM5"/>
<accession>A0A5C3MEM5</accession>
<organism evidence="1 2">
    <name type="scientific">Crucibulum laeve</name>
    <dbReference type="NCBI Taxonomy" id="68775"/>
    <lineage>
        <taxon>Eukaryota</taxon>
        <taxon>Fungi</taxon>
        <taxon>Dikarya</taxon>
        <taxon>Basidiomycota</taxon>
        <taxon>Agaricomycotina</taxon>
        <taxon>Agaricomycetes</taxon>
        <taxon>Agaricomycetidae</taxon>
        <taxon>Agaricales</taxon>
        <taxon>Agaricineae</taxon>
        <taxon>Nidulariaceae</taxon>
        <taxon>Crucibulum</taxon>
    </lineage>
</organism>
<proteinExistence type="predicted"/>
<sequence>MNPEAAFFKDMSAKTSEEIAEMANIPYISAIGSLQYLAIMTHSDIFYLLKLNMLRSHEDCKDIGWSTAGYVTTIGGGAIE</sequence>